<reference evidence="11" key="1">
    <citation type="submission" date="2019-11" db="UniProtKB">
        <authorList>
            <consortium name="WormBaseParasite"/>
        </authorList>
    </citation>
    <scope>IDENTIFICATION</scope>
</reference>
<keyword evidence="5 8" id="KW-1133">Transmembrane helix</keyword>
<accession>A0A5K3EPG0</accession>
<dbReference type="InterPro" id="IPR039542">
    <property type="entry name" value="Erv_N"/>
</dbReference>
<dbReference type="GO" id="GO:0000139">
    <property type="term" value="C:Golgi membrane"/>
    <property type="evidence" value="ECO:0007669"/>
    <property type="project" value="TreeGrafter"/>
</dbReference>
<comment type="similarity">
    <text evidence="3">Belongs to the ERGIC family.</text>
</comment>
<evidence type="ECO:0000259" key="9">
    <source>
        <dbReference type="Pfam" id="PF07970"/>
    </source>
</evidence>
<dbReference type="WBParaSite" id="MCU_002116-RA">
    <property type="protein sequence ID" value="MCU_002116-RA"/>
    <property type="gene ID" value="MCU_002116"/>
</dbReference>
<evidence type="ECO:0000256" key="4">
    <source>
        <dbReference type="ARBA" id="ARBA00022692"/>
    </source>
</evidence>
<dbReference type="GO" id="GO:0030134">
    <property type="term" value="C:COPII-coated ER to Golgi transport vesicle"/>
    <property type="evidence" value="ECO:0007669"/>
    <property type="project" value="TreeGrafter"/>
</dbReference>
<dbReference type="AlphaFoldDB" id="A0A5K3EPG0"/>
<comment type="subcellular location">
    <subcellularLocation>
        <location evidence="2">Endoplasmic reticulum-Golgi intermediate compartment membrane</location>
        <topology evidence="2">Multi-pass membrane protein</topology>
    </subcellularLocation>
    <subcellularLocation>
        <location evidence="1">Golgi apparatus</location>
        <location evidence="1">cis-Golgi network membrane</location>
        <topology evidence="1">Multi-pass membrane protein</topology>
    </subcellularLocation>
</comment>
<evidence type="ECO:0000256" key="3">
    <source>
        <dbReference type="ARBA" id="ARBA00005648"/>
    </source>
</evidence>
<dbReference type="GO" id="GO:0033116">
    <property type="term" value="C:endoplasmic reticulum-Golgi intermediate compartment membrane"/>
    <property type="evidence" value="ECO:0007669"/>
    <property type="project" value="UniProtKB-SubCell"/>
</dbReference>
<keyword evidence="4 8" id="KW-0812">Transmembrane</keyword>
<evidence type="ECO:0000256" key="2">
    <source>
        <dbReference type="ARBA" id="ARBA00004457"/>
    </source>
</evidence>
<proteinExistence type="inferred from homology"/>
<dbReference type="GO" id="GO:0006890">
    <property type="term" value="P:retrograde vesicle-mediated transport, Golgi to endoplasmic reticulum"/>
    <property type="evidence" value="ECO:0007669"/>
    <property type="project" value="TreeGrafter"/>
</dbReference>
<organism evidence="11">
    <name type="scientific">Mesocestoides corti</name>
    <name type="common">Flatworm</name>
    <dbReference type="NCBI Taxonomy" id="53468"/>
    <lineage>
        <taxon>Eukaryota</taxon>
        <taxon>Metazoa</taxon>
        <taxon>Spiralia</taxon>
        <taxon>Lophotrochozoa</taxon>
        <taxon>Platyhelminthes</taxon>
        <taxon>Cestoda</taxon>
        <taxon>Eucestoda</taxon>
        <taxon>Cyclophyllidea</taxon>
        <taxon>Mesocestoididae</taxon>
        <taxon>Mesocestoides</taxon>
    </lineage>
</organism>
<evidence type="ECO:0000256" key="7">
    <source>
        <dbReference type="ARBA" id="ARBA00040493"/>
    </source>
</evidence>
<dbReference type="Pfam" id="PF07970">
    <property type="entry name" value="COPIIcoated_ERV"/>
    <property type="match status" value="1"/>
</dbReference>
<dbReference type="GO" id="GO:0006888">
    <property type="term" value="P:endoplasmic reticulum to Golgi vesicle-mediated transport"/>
    <property type="evidence" value="ECO:0007669"/>
    <property type="project" value="TreeGrafter"/>
</dbReference>
<evidence type="ECO:0000313" key="11">
    <source>
        <dbReference type="WBParaSite" id="MCU_002116-RA"/>
    </source>
</evidence>
<sequence>MAVVLLPRSLRHFDVFAKPLKDFRIQTVPGAFLSITSLLIILCLFIWEVADYMSPEVKQEIIVDISRNRQMSINFDIIFPFIPCYVLSVDSMDVSGEQHSAITKEINKTRVASDGRLIETGVNFGGESALNSKRSRNYCGSCYGAATSDNVCCNTCDSVLEAYRLRGWGVPNPDMFEQCKDEKTAGSLVAIGKEGCRLAGHIDVNKVAGAFHIAPGKSYGQGHIHVHDLMAFSGEQFPLSHEIRHLSFGDTYPGQVNPLDNTNMTVDAASPMISYFIKLVPTIYSDYSATPLVTNQYSVTWQIKSTPLSGGSEGIPGVFFNYQISPLLVKLTKERKSFLYFLTNTCAIVGGVYTVAGLLDAFVYRSSCLLAKLH</sequence>
<feature type="domain" description="Endoplasmic reticulum vesicle transporter N-terminal" evidence="10">
    <location>
        <begin position="10"/>
        <end position="99"/>
    </location>
</feature>
<dbReference type="InterPro" id="IPR012936">
    <property type="entry name" value="Erv_C"/>
</dbReference>
<feature type="domain" description="Endoplasmic reticulum vesicle transporter C-terminal" evidence="9">
    <location>
        <begin position="142"/>
        <end position="360"/>
    </location>
</feature>
<protein>
    <recommendedName>
        <fullName evidence="7">Endoplasmic reticulum-Golgi intermediate compartment protein 3</fullName>
    </recommendedName>
</protein>
<evidence type="ECO:0000256" key="8">
    <source>
        <dbReference type="SAM" id="Phobius"/>
    </source>
</evidence>
<dbReference type="PANTHER" id="PTHR10984">
    <property type="entry name" value="ENDOPLASMIC RETICULUM-GOLGI INTERMEDIATE COMPARTMENT PROTEIN"/>
    <property type="match status" value="1"/>
</dbReference>
<evidence type="ECO:0000256" key="6">
    <source>
        <dbReference type="ARBA" id="ARBA00023136"/>
    </source>
</evidence>
<keyword evidence="6 8" id="KW-0472">Membrane</keyword>
<evidence type="ECO:0000256" key="1">
    <source>
        <dbReference type="ARBA" id="ARBA00004257"/>
    </source>
</evidence>
<dbReference type="GO" id="GO:0005789">
    <property type="term" value="C:endoplasmic reticulum membrane"/>
    <property type="evidence" value="ECO:0007669"/>
    <property type="project" value="TreeGrafter"/>
</dbReference>
<name>A0A5K3EPG0_MESCO</name>
<evidence type="ECO:0000256" key="5">
    <source>
        <dbReference type="ARBA" id="ARBA00022989"/>
    </source>
</evidence>
<evidence type="ECO:0000259" key="10">
    <source>
        <dbReference type="Pfam" id="PF13850"/>
    </source>
</evidence>
<dbReference type="PANTHER" id="PTHR10984:SF25">
    <property type="entry name" value="ENDOPLASMIC RETICULUM-GOLGI INTERMEDIATE COMPARTMENT PROTEIN 3"/>
    <property type="match status" value="1"/>
</dbReference>
<dbReference type="InterPro" id="IPR045888">
    <property type="entry name" value="Erv"/>
</dbReference>
<feature type="transmembrane region" description="Helical" evidence="8">
    <location>
        <begin position="30"/>
        <end position="50"/>
    </location>
</feature>
<feature type="transmembrane region" description="Helical" evidence="8">
    <location>
        <begin position="338"/>
        <end position="364"/>
    </location>
</feature>
<dbReference type="Pfam" id="PF13850">
    <property type="entry name" value="ERGIC_N"/>
    <property type="match status" value="1"/>
</dbReference>